<dbReference type="EMBL" id="OZ034818">
    <property type="protein sequence ID" value="CAL1388353.1"/>
    <property type="molecule type" value="Genomic_DNA"/>
</dbReference>
<name>A0AAV2EQT6_9ROSI</name>
<gene>
    <name evidence="1" type="ORF">LTRI10_LOCUS29285</name>
</gene>
<reference evidence="1 2" key="1">
    <citation type="submission" date="2024-04" db="EMBL/GenBank/DDBJ databases">
        <authorList>
            <person name="Fracassetti M."/>
        </authorList>
    </citation>
    <scope>NUCLEOTIDE SEQUENCE [LARGE SCALE GENOMIC DNA]</scope>
</reference>
<keyword evidence="2" id="KW-1185">Reference proteome</keyword>
<sequence>MVPNTTQLQSSVLFKNQSFRNAVTYSGYLCSFRDRPLYPSFSIQPTTFSKYDMNIPAYLKNLGWDSLIKVTPELLASVLELPHGGIQAGTDREFYQSGFRFDHALESLVRDIGRWFPSKLAAGRLPDDLKVVFFFLARWFLPRDLTNTNLLHSPDLWVLFNASAGCRISYASLMFQHMINFGREYYSGPLPFGPQITHFIYRLGIDLRDKVIVCDVVDDLRPQHVLARLDALVGPRKPVTSLGGVNSHQQIATSALVNVAAAAFKQDATTKSGPKRKLMLETDLMLPKFVYESNQISDLITLDSDSSDEDRVLGYASPPNYPF</sequence>
<proteinExistence type="predicted"/>
<dbReference type="AlphaFoldDB" id="A0AAV2EQT6"/>
<evidence type="ECO:0000313" key="1">
    <source>
        <dbReference type="EMBL" id="CAL1388353.1"/>
    </source>
</evidence>
<accession>A0AAV2EQT6</accession>
<evidence type="ECO:0000313" key="2">
    <source>
        <dbReference type="Proteomes" id="UP001497516"/>
    </source>
</evidence>
<protein>
    <submittedName>
        <fullName evidence="1">Uncharacterized protein</fullName>
    </submittedName>
</protein>
<organism evidence="1 2">
    <name type="scientific">Linum trigynum</name>
    <dbReference type="NCBI Taxonomy" id="586398"/>
    <lineage>
        <taxon>Eukaryota</taxon>
        <taxon>Viridiplantae</taxon>
        <taxon>Streptophyta</taxon>
        <taxon>Embryophyta</taxon>
        <taxon>Tracheophyta</taxon>
        <taxon>Spermatophyta</taxon>
        <taxon>Magnoliopsida</taxon>
        <taxon>eudicotyledons</taxon>
        <taxon>Gunneridae</taxon>
        <taxon>Pentapetalae</taxon>
        <taxon>rosids</taxon>
        <taxon>fabids</taxon>
        <taxon>Malpighiales</taxon>
        <taxon>Linaceae</taxon>
        <taxon>Linum</taxon>
    </lineage>
</organism>
<dbReference type="Proteomes" id="UP001497516">
    <property type="component" value="Chromosome 5"/>
</dbReference>